<evidence type="ECO:0000313" key="2">
    <source>
        <dbReference type="EMBL" id="TDR89100.1"/>
    </source>
</evidence>
<reference evidence="2 3" key="1">
    <citation type="submission" date="2019-03" db="EMBL/GenBank/DDBJ databases">
        <title>Genomic Encyclopedia of Type Strains, Phase IV (KMG-IV): sequencing the most valuable type-strain genomes for metagenomic binning, comparative biology and taxonomic classification.</title>
        <authorList>
            <person name="Goeker M."/>
        </authorList>
    </citation>
    <scope>NUCLEOTIDE SEQUENCE [LARGE SCALE GENOMIC DNA]</scope>
    <source>
        <strain evidence="2 3">DSM 25903</strain>
    </source>
</reference>
<gene>
    <name evidence="2" type="ORF">EV668_3585</name>
</gene>
<proteinExistence type="predicted"/>
<sequence>MPPCPAILGAAVFMASIGSSAAHTIGASSGAAGRLAQSPLPRCVLTSSFRLTPQGPMRCSYQCGDRIVVRSGYTSCPSSAPRPGRS</sequence>
<dbReference type="Proteomes" id="UP000295122">
    <property type="component" value="Unassembled WGS sequence"/>
</dbReference>
<accession>A0A4R7BTP8</accession>
<keyword evidence="1" id="KW-0732">Signal</keyword>
<dbReference type="EMBL" id="SNZR01000014">
    <property type="protein sequence ID" value="TDR89100.1"/>
    <property type="molecule type" value="Genomic_DNA"/>
</dbReference>
<protein>
    <submittedName>
        <fullName evidence="2">Uncharacterized protein</fullName>
    </submittedName>
</protein>
<comment type="caution">
    <text evidence="2">The sequence shown here is derived from an EMBL/GenBank/DDBJ whole genome shotgun (WGS) entry which is preliminary data.</text>
</comment>
<keyword evidence="3" id="KW-1185">Reference proteome</keyword>
<feature type="chain" id="PRO_5020569254" evidence="1">
    <location>
        <begin position="22"/>
        <end position="86"/>
    </location>
</feature>
<dbReference type="AlphaFoldDB" id="A0A4R7BTP8"/>
<organism evidence="2 3">
    <name type="scientific">Enterovirga rhinocerotis</name>
    <dbReference type="NCBI Taxonomy" id="1339210"/>
    <lineage>
        <taxon>Bacteria</taxon>
        <taxon>Pseudomonadati</taxon>
        <taxon>Pseudomonadota</taxon>
        <taxon>Alphaproteobacteria</taxon>
        <taxon>Hyphomicrobiales</taxon>
        <taxon>Methylobacteriaceae</taxon>
        <taxon>Enterovirga</taxon>
    </lineage>
</organism>
<evidence type="ECO:0000256" key="1">
    <source>
        <dbReference type="SAM" id="SignalP"/>
    </source>
</evidence>
<name>A0A4R7BTP8_9HYPH</name>
<feature type="signal peptide" evidence="1">
    <location>
        <begin position="1"/>
        <end position="21"/>
    </location>
</feature>
<evidence type="ECO:0000313" key="3">
    <source>
        <dbReference type="Proteomes" id="UP000295122"/>
    </source>
</evidence>